<evidence type="ECO:0000313" key="3">
    <source>
        <dbReference type="Proteomes" id="UP001597294"/>
    </source>
</evidence>
<keyword evidence="3" id="KW-1185">Reference proteome</keyword>
<keyword evidence="1" id="KW-0812">Transmembrane</keyword>
<keyword evidence="1" id="KW-1133">Transmembrane helix</keyword>
<organism evidence="2 3">
    <name type="scientific">Kiloniella antarctica</name>
    <dbReference type="NCBI Taxonomy" id="1550907"/>
    <lineage>
        <taxon>Bacteria</taxon>
        <taxon>Pseudomonadati</taxon>
        <taxon>Pseudomonadota</taxon>
        <taxon>Alphaproteobacteria</taxon>
        <taxon>Rhodospirillales</taxon>
        <taxon>Kiloniellaceae</taxon>
        <taxon>Kiloniella</taxon>
    </lineage>
</organism>
<feature type="transmembrane region" description="Helical" evidence="1">
    <location>
        <begin position="172"/>
        <end position="194"/>
    </location>
</feature>
<feature type="transmembrane region" description="Helical" evidence="1">
    <location>
        <begin position="67"/>
        <end position="91"/>
    </location>
</feature>
<protein>
    <submittedName>
        <fullName evidence="2">Uncharacterized protein</fullName>
    </submittedName>
</protein>
<dbReference type="Proteomes" id="UP001597294">
    <property type="component" value="Unassembled WGS sequence"/>
</dbReference>
<gene>
    <name evidence="2" type="ORF">ACFSKO_07785</name>
</gene>
<evidence type="ECO:0000313" key="2">
    <source>
        <dbReference type="EMBL" id="MFD2205504.1"/>
    </source>
</evidence>
<proteinExistence type="predicted"/>
<evidence type="ECO:0000256" key="1">
    <source>
        <dbReference type="SAM" id="Phobius"/>
    </source>
</evidence>
<dbReference type="RefSeq" id="WP_380250178.1">
    <property type="nucleotide sequence ID" value="NZ_JBHUII010000004.1"/>
</dbReference>
<feature type="transmembrane region" description="Helical" evidence="1">
    <location>
        <begin position="122"/>
        <end position="141"/>
    </location>
</feature>
<comment type="caution">
    <text evidence="2">The sequence shown here is derived from an EMBL/GenBank/DDBJ whole genome shotgun (WGS) entry which is preliminary data.</text>
</comment>
<keyword evidence="1" id="KW-0472">Membrane</keyword>
<reference evidence="3" key="1">
    <citation type="journal article" date="2019" name="Int. J. Syst. Evol. Microbiol.">
        <title>The Global Catalogue of Microorganisms (GCM) 10K type strain sequencing project: providing services to taxonomists for standard genome sequencing and annotation.</title>
        <authorList>
            <consortium name="The Broad Institute Genomics Platform"/>
            <consortium name="The Broad Institute Genome Sequencing Center for Infectious Disease"/>
            <person name="Wu L."/>
            <person name="Ma J."/>
        </authorList>
    </citation>
    <scope>NUCLEOTIDE SEQUENCE [LARGE SCALE GENOMIC DNA]</scope>
    <source>
        <strain evidence="3">CGMCC 4.7192</strain>
    </source>
</reference>
<accession>A0ABW5BIT8</accession>
<feature type="transmembrane region" description="Helical" evidence="1">
    <location>
        <begin position="21"/>
        <end position="47"/>
    </location>
</feature>
<sequence>MSWMLRKLSQFHETHIWVYRVASWSFALLFALCLLLAFIFLTPADILRAGRDVRPPELQAYSQYRDIFLTLGFFIFLFTSLTITLLGPFYLKHKPVTDAFLKRAKQQICRITKNSKLIRSSLWFAIIIWLLTGSIFTLWLLSGSYPPDLIETIRLLYGNATAEHFTNSIHHLFYHFLLIGCVSTLGPVFLAGYFRLKTKGEY</sequence>
<dbReference type="EMBL" id="JBHUII010000004">
    <property type="protein sequence ID" value="MFD2205504.1"/>
    <property type="molecule type" value="Genomic_DNA"/>
</dbReference>
<name>A0ABW5BIT8_9PROT</name>